<dbReference type="CDD" id="cd16922">
    <property type="entry name" value="HATPase_EvgS-ArcB-TorS-like"/>
    <property type="match status" value="1"/>
</dbReference>
<evidence type="ECO:0000256" key="7">
    <source>
        <dbReference type="ARBA" id="ARBA00022741"/>
    </source>
</evidence>
<dbReference type="InterPro" id="IPR003661">
    <property type="entry name" value="HisK_dim/P_dom"/>
</dbReference>
<dbReference type="InterPro" id="IPR050736">
    <property type="entry name" value="Sensor_HK_Regulatory"/>
</dbReference>
<keyword evidence="14" id="KW-0175">Coiled coil</keyword>
<evidence type="ECO:0000256" key="13">
    <source>
        <dbReference type="ARBA" id="ARBA00074306"/>
    </source>
</evidence>
<dbReference type="PRINTS" id="PR00344">
    <property type="entry name" value="BCTRLSENSOR"/>
</dbReference>
<keyword evidence="11 15" id="KW-0472">Membrane</keyword>
<name>A0A7Z9E0V8_9CYAN</name>
<dbReference type="PANTHER" id="PTHR43711:SF26">
    <property type="entry name" value="SENSOR HISTIDINE KINASE RCSC"/>
    <property type="match status" value="1"/>
</dbReference>
<evidence type="ECO:0000256" key="5">
    <source>
        <dbReference type="ARBA" id="ARBA00022553"/>
    </source>
</evidence>
<dbReference type="EMBL" id="CZCS02000202">
    <property type="protein sequence ID" value="VXD21878.1"/>
    <property type="molecule type" value="Genomic_DNA"/>
</dbReference>
<keyword evidence="9" id="KW-0067">ATP-binding</keyword>
<dbReference type="InterPro" id="IPR036097">
    <property type="entry name" value="HisK_dim/P_sf"/>
</dbReference>
<evidence type="ECO:0000256" key="3">
    <source>
        <dbReference type="ARBA" id="ARBA00006402"/>
    </source>
</evidence>
<keyword evidence="8 18" id="KW-0418">Kinase</keyword>
<keyword evidence="19" id="KW-1185">Reference proteome</keyword>
<dbReference type="GO" id="GO:0000155">
    <property type="term" value="F:phosphorelay sensor kinase activity"/>
    <property type="evidence" value="ECO:0007669"/>
    <property type="project" value="InterPro"/>
</dbReference>
<evidence type="ECO:0000256" key="1">
    <source>
        <dbReference type="ARBA" id="ARBA00000085"/>
    </source>
</evidence>
<comment type="catalytic activity">
    <reaction evidence="1">
        <text>ATP + protein L-histidine = ADP + protein N-phospho-L-histidine.</text>
        <dbReference type="EC" id="2.7.13.3"/>
    </reaction>
</comment>
<dbReference type="Proteomes" id="UP000182190">
    <property type="component" value="Unassembled WGS sequence"/>
</dbReference>
<dbReference type="RefSeq" id="WP_083619999.1">
    <property type="nucleotide sequence ID" value="NZ_LR735013.1"/>
</dbReference>
<evidence type="ECO:0000256" key="9">
    <source>
        <dbReference type="ARBA" id="ARBA00022840"/>
    </source>
</evidence>
<dbReference type="PANTHER" id="PTHR43711">
    <property type="entry name" value="TWO-COMPONENT HISTIDINE KINASE"/>
    <property type="match status" value="1"/>
</dbReference>
<evidence type="ECO:0000256" key="14">
    <source>
        <dbReference type="SAM" id="Coils"/>
    </source>
</evidence>
<dbReference type="FunFam" id="1.10.287.130:FF:000038">
    <property type="entry name" value="Sensory transduction histidine kinase"/>
    <property type="match status" value="1"/>
</dbReference>
<keyword evidence="12" id="KW-0131">Cell cycle</keyword>
<dbReference type="InterPro" id="IPR003594">
    <property type="entry name" value="HATPase_dom"/>
</dbReference>
<feature type="transmembrane region" description="Helical" evidence="15">
    <location>
        <begin position="51"/>
        <end position="71"/>
    </location>
</feature>
<dbReference type="GO" id="GO:0016020">
    <property type="term" value="C:membrane"/>
    <property type="evidence" value="ECO:0007669"/>
    <property type="project" value="UniProtKB-SubCell"/>
</dbReference>
<evidence type="ECO:0000256" key="10">
    <source>
        <dbReference type="ARBA" id="ARBA00023012"/>
    </source>
</evidence>
<dbReference type="EC" id="2.7.13.3" evidence="4"/>
<evidence type="ECO:0000313" key="19">
    <source>
        <dbReference type="Proteomes" id="UP000182190"/>
    </source>
</evidence>
<accession>A0A7Z9E0V8</accession>
<keyword evidence="6" id="KW-0808">Transferase</keyword>
<gene>
    <name evidence="18" type="ORF">PL9631_600004</name>
</gene>
<dbReference type="Gene3D" id="3.30.565.10">
    <property type="entry name" value="Histidine kinase-like ATPase, C-terminal domain"/>
    <property type="match status" value="1"/>
</dbReference>
<keyword evidence="5" id="KW-0597">Phosphoprotein</keyword>
<keyword evidence="15" id="KW-1133">Transmembrane helix</keyword>
<evidence type="ECO:0000256" key="8">
    <source>
        <dbReference type="ARBA" id="ARBA00022777"/>
    </source>
</evidence>
<evidence type="ECO:0000259" key="17">
    <source>
        <dbReference type="PROSITE" id="PS50885"/>
    </source>
</evidence>
<dbReference type="Gene3D" id="1.10.287.130">
    <property type="match status" value="1"/>
</dbReference>
<comment type="subcellular location">
    <subcellularLocation>
        <location evidence="2">Membrane</location>
    </subcellularLocation>
</comment>
<dbReference type="InterPro" id="IPR005467">
    <property type="entry name" value="His_kinase_dom"/>
</dbReference>
<feature type="domain" description="HAMP" evidence="17">
    <location>
        <begin position="267"/>
        <end position="321"/>
    </location>
</feature>
<organism evidence="18 19">
    <name type="scientific">Planktothrix paucivesiculata PCC 9631</name>
    <dbReference type="NCBI Taxonomy" id="671071"/>
    <lineage>
        <taxon>Bacteria</taxon>
        <taxon>Bacillati</taxon>
        <taxon>Cyanobacteriota</taxon>
        <taxon>Cyanophyceae</taxon>
        <taxon>Oscillatoriophycideae</taxon>
        <taxon>Oscillatoriales</taxon>
        <taxon>Microcoleaceae</taxon>
        <taxon>Planktothrix</taxon>
    </lineage>
</organism>
<dbReference type="OrthoDB" id="9770795at2"/>
<dbReference type="InterPro" id="IPR004358">
    <property type="entry name" value="Sig_transdc_His_kin-like_C"/>
</dbReference>
<evidence type="ECO:0000256" key="4">
    <source>
        <dbReference type="ARBA" id="ARBA00012438"/>
    </source>
</evidence>
<dbReference type="PROSITE" id="PS50885">
    <property type="entry name" value="HAMP"/>
    <property type="match status" value="1"/>
</dbReference>
<proteinExistence type="inferred from homology"/>
<dbReference type="SMART" id="SM00388">
    <property type="entry name" value="HisKA"/>
    <property type="match status" value="1"/>
</dbReference>
<keyword evidence="10" id="KW-0902">Two-component regulatory system</keyword>
<dbReference type="CDD" id="cd00082">
    <property type="entry name" value="HisKA"/>
    <property type="match status" value="1"/>
</dbReference>
<dbReference type="Pfam" id="PF00512">
    <property type="entry name" value="HisKA"/>
    <property type="match status" value="1"/>
</dbReference>
<evidence type="ECO:0000256" key="12">
    <source>
        <dbReference type="ARBA" id="ARBA00023306"/>
    </source>
</evidence>
<keyword evidence="7" id="KW-0547">Nucleotide-binding</keyword>
<sequence>MPFEDLKSNTTNPETKRLVAHSFKGYLQQHNPFRRNQHSGYRWFIYQKIGYGYFLAIAIGFMGSITGLLLADIYQKQAYYQLSDARRQAQLFNNFNTTVLKIQLQSYHLISSTDQPKIWNQEKKNIAQDLTKLKNLVIEIEDFIDQNPSWLVAETTEVKSFFKTYQDSLQIYTKTLDILKQISPNLSSNLKNQAIYQSLNLLSDQQSIQTLEKLNNQLKQWLKEAENQEKMSDIALKNARKLQNLIIIVSAFLSVLISILAAIKTTHSITQPLSITQQVAEQVAQESDYNLRVPFQTDIHEIYSLANSVNYLIEQVDQRTQQLEQSKNSAESANLAKSQFLANMSHELRTPLNAILGYSEMLAEDAKDLGQDEFVTDLEMINTAGKHLLSLINDILDLSKIEAGRMELYLESFDLKDLIESVVATVKPLVNQNNNVLTLNYDSGLSLIYSDSTKVRQILFNLLSNAAKFTQQGQIILTITREKINDPVDSLNSKNSTSNSLQSYQINFCIQDTGIGIPEEQQKYVFEAFIQGDNSTARRYGGTGLGLAISRHFCKMMGGDLQLLKSQVGQGSTFNASLQSSLTLDLDSLPEISFD</sequence>
<evidence type="ECO:0000256" key="15">
    <source>
        <dbReference type="SAM" id="Phobius"/>
    </source>
</evidence>
<dbReference type="SUPFAM" id="SSF47384">
    <property type="entry name" value="Homodimeric domain of signal transducing histidine kinase"/>
    <property type="match status" value="1"/>
</dbReference>
<dbReference type="SMART" id="SM00387">
    <property type="entry name" value="HATPase_c"/>
    <property type="match status" value="1"/>
</dbReference>
<reference evidence="18" key="1">
    <citation type="submission" date="2019-10" db="EMBL/GenBank/DDBJ databases">
        <authorList>
            <consortium name="Genoscope - CEA"/>
            <person name="William W."/>
        </authorList>
    </citation>
    <scope>NUCLEOTIDE SEQUENCE [LARGE SCALE GENOMIC DNA]</scope>
    <source>
        <strain evidence="18">BBR_PRJEB10994</strain>
    </source>
</reference>
<dbReference type="PROSITE" id="PS50109">
    <property type="entry name" value="HIS_KIN"/>
    <property type="match status" value="1"/>
</dbReference>
<evidence type="ECO:0000313" key="18">
    <source>
        <dbReference type="EMBL" id="VXD21878.1"/>
    </source>
</evidence>
<dbReference type="FunFam" id="3.30.565.10:FF:000010">
    <property type="entry name" value="Sensor histidine kinase RcsC"/>
    <property type="match status" value="1"/>
</dbReference>
<dbReference type="Gene3D" id="6.10.340.10">
    <property type="match status" value="1"/>
</dbReference>
<keyword evidence="15" id="KW-0812">Transmembrane</keyword>
<evidence type="ECO:0000256" key="2">
    <source>
        <dbReference type="ARBA" id="ARBA00004370"/>
    </source>
</evidence>
<dbReference type="InterPro" id="IPR003660">
    <property type="entry name" value="HAMP_dom"/>
</dbReference>
<dbReference type="GO" id="GO:0005524">
    <property type="term" value="F:ATP binding"/>
    <property type="evidence" value="ECO:0007669"/>
    <property type="project" value="UniProtKB-KW"/>
</dbReference>
<feature type="domain" description="Histidine kinase" evidence="16">
    <location>
        <begin position="343"/>
        <end position="582"/>
    </location>
</feature>
<evidence type="ECO:0000259" key="16">
    <source>
        <dbReference type="PROSITE" id="PS50109"/>
    </source>
</evidence>
<dbReference type="AlphaFoldDB" id="A0A7Z9E0V8"/>
<dbReference type="Pfam" id="PF02518">
    <property type="entry name" value="HATPase_c"/>
    <property type="match status" value="1"/>
</dbReference>
<feature type="transmembrane region" description="Helical" evidence="15">
    <location>
        <begin position="245"/>
        <end position="263"/>
    </location>
</feature>
<comment type="similarity">
    <text evidence="3">In the N-terminal section; belongs to the phytochrome family.</text>
</comment>
<evidence type="ECO:0000256" key="6">
    <source>
        <dbReference type="ARBA" id="ARBA00022679"/>
    </source>
</evidence>
<dbReference type="SUPFAM" id="SSF55874">
    <property type="entry name" value="ATPase domain of HSP90 chaperone/DNA topoisomerase II/histidine kinase"/>
    <property type="match status" value="1"/>
</dbReference>
<feature type="coiled-coil region" evidence="14">
    <location>
        <begin position="204"/>
        <end position="231"/>
    </location>
</feature>
<evidence type="ECO:0000256" key="11">
    <source>
        <dbReference type="ARBA" id="ARBA00023136"/>
    </source>
</evidence>
<protein>
    <recommendedName>
        <fullName evidence="13">Circadian input-output histidine kinase CikA</fullName>
        <ecNumber evidence="4">2.7.13.3</ecNumber>
    </recommendedName>
</protein>
<dbReference type="InterPro" id="IPR036890">
    <property type="entry name" value="HATPase_C_sf"/>
</dbReference>
<comment type="caution">
    <text evidence="18">The sequence shown here is derived from an EMBL/GenBank/DDBJ whole genome shotgun (WGS) entry which is preliminary data.</text>
</comment>